<keyword evidence="1" id="KW-1133">Transmembrane helix</keyword>
<feature type="transmembrane region" description="Helical" evidence="1">
    <location>
        <begin position="6"/>
        <end position="24"/>
    </location>
</feature>
<protein>
    <recommendedName>
        <fullName evidence="4">SigE-dependent sporulation protein</fullName>
    </recommendedName>
</protein>
<evidence type="ECO:0000256" key="1">
    <source>
        <dbReference type="SAM" id="Phobius"/>
    </source>
</evidence>
<keyword evidence="1" id="KW-0472">Membrane</keyword>
<dbReference type="InterPro" id="IPR025428">
    <property type="entry name" value="Spore_YhaL"/>
</dbReference>
<dbReference type="Pfam" id="PF14147">
    <property type="entry name" value="Spore_YhaL"/>
    <property type="match status" value="1"/>
</dbReference>
<sequence length="67" mass="7880">MIFGLPWWVLVMIICIVISGYMAVRAIQAERSLEQAFIEREGNVYMDRIEAARHDKEEGRQRQQNVN</sequence>
<evidence type="ECO:0000313" key="2">
    <source>
        <dbReference type="EMBL" id="MBP1968975.1"/>
    </source>
</evidence>
<proteinExistence type="predicted"/>
<dbReference type="EMBL" id="JAGGKX010000004">
    <property type="protein sequence ID" value="MBP1968975.1"/>
    <property type="molecule type" value="Genomic_DNA"/>
</dbReference>
<gene>
    <name evidence="2" type="ORF">J2Z83_001078</name>
</gene>
<dbReference type="Proteomes" id="UP001519345">
    <property type="component" value="Unassembled WGS sequence"/>
</dbReference>
<keyword evidence="1" id="KW-0812">Transmembrane</keyword>
<comment type="caution">
    <text evidence="2">The sequence shown here is derived from an EMBL/GenBank/DDBJ whole genome shotgun (WGS) entry which is preliminary data.</text>
</comment>
<evidence type="ECO:0008006" key="4">
    <source>
        <dbReference type="Google" id="ProtNLM"/>
    </source>
</evidence>
<name>A0ABS4IEC8_9BACI</name>
<evidence type="ECO:0000313" key="3">
    <source>
        <dbReference type="Proteomes" id="UP001519345"/>
    </source>
</evidence>
<keyword evidence="3" id="KW-1185">Reference proteome</keyword>
<reference evidence="2 3" key="1">
    <citation type="submission" date="2021-03" db="EMBL/GenBank/DDBJ databases">
        <title>Genomic Encyclopedia of Type Strains, Phase IV (KMG-IV): sequencing the most valuable type-strain genomes for metagenomic binning, comparative biology and taxonomic classification.</title>
        <authorList>
            <person name="Goeker M."/>
        </authorList>
    </citation>
    <scope>NUCLEOTIDE SEQUENCE [LARGE SCALE GENOMIC DNA]</scope>
    <source>
        <strain evidence="2 3">DSM 25609</strain>
    </source>
</reference>
<dbReference type="RefSeq" id="WP_209462196.1">
    <property type="nucleotide sequence ID" value="NZ_CP110224.1"/>
</dbReference>
<organism evidence="2 3">
    <name type="scientific">Virgibacillus natechei</name>
    <dbReference type="NCBI Taxonomy" id="1216297"/>
    <lineage>
        <taxon>Bacteria</taxon>
        <taxon>Bacillati</taxon>
        <taxon>Bacillota</taxon>
        <taxon>Bacilli</taxon>
        <taxon>Bacillales</taxon>
        <taxon>Bacillaceae</taxon>
        <taxon>Virgibacillus</taxon>
    </lineage>
</organism>
<accession>A0ABS4IEC8</accession>